<keyword evidence="13" id="KW-0915">Sodium</keyword>
<evidence type="ECO:0000256" key="15">
    <source>
        <dbReference type="ARBA" id="ARBA00029768"/>
    </source>
</evidence>
<dbReference type="AlphaFoldDB" id="A0A8C4JCN5"/>
<evidence type="ECO:0000256" key="3">
    <source>
        <dbReference type="ARBA" id="ARBA00020024"/>
    </source>
</evidence>
<dbReference type="PANTHER" id="PTHR10010:SF23">
    <property type="entry name" value="SODIUM-DEPENDENT PHOSPHATE TRANSPORT PROTEIN 2B"/>
    <property type="match status" value="1"/>
</dbReference>
<feature type="region of interest" description="Disordered" evidence="19">
    <location>
        <begin position="1"/>
        <end position="43"/>
    </location>
</feature>
<dbReference type="Pfam" id="PF02690">
    <property type="entry name" value="Na_Pi_cotrans"/>
    <property type="match status" value="2"/>
</dbReference>
<evidence type="ECO:0000256" key="1">
    <source>
        <dbReference type="ARBA" id="ARBA00004424"/>
    </source>
</evidence>
<feature type="compositionally biased region" description="Basic and acidic residues" evidence="19">
    <location>
        <begin position="1"/>
        <end position="11"/>
    </location>
</feature>
<keyword evidence="9" id="KW-0406">Ion transport</keyword>
<feature type="transmembrane region" description="Helical" evidence="20">
    <location>
        <begin position="425"/>
        <end position="443"/>
    </location>
</feature>
<organism evidence="21 22">
    <name type="scientific">Dromaius novaehollandiae</name>
    <name type="common">Emu</name>
    <dbReference type="NCBI Taxonomy" id="8790"/>
    <lineage>
        <taxon>Eukaryota</taxon>
        <taxon>Metazoa</taxon>
        <taxon>Chordata</taxon>
        <taxon>Craniata</taxon>
        <taxon>Vertebrata</taxon>
        <taxon>Euteleostomi</taxon>
        <taxon>Archelosauria</taxon>
        <taxon>Archosauria</taxon>
        <taxon>Dinosauria</taxon>
        <taxon>Saurischia</taxon>
        <taxon>Theropoda</taxon>
        <taxon>Coelurosauria</taxon>
        <taxon>Aves</taxon>
        <taxon>Palaeognathae</taxon>
        <taxon>Casuariiformes</taxon>
        <taxon>Dromaiidae</taxon>
        <taxon>Dromaius</taxon>
    </lineage>
</organism>
<keyword evidence="8 20" id="KW-1133">Transmembrane helix</keyword>
<keyword evidence="12" id="KW-0325">Glycoprotein</keyword>
<dbReference type="InterPro" id="IPR003841">
    <property type="entry name" value="Na/Pi_transpt"/>
</dbReference>
<feature type="transmembrane region" description="Helical" evidence="20">
    <location>
        <begin position="137"/>
        <end position="158"/>
    </location>
</feature>
<evidence type="ECO:0000256" key="16">
    <source>
        <dbReference type="ARBA" id="ARBA00031843"/>
    </source>
</evidence>
<keyword evidence="5" id="KW-1003">Cell membrane</keyword>
<evidence type="ECO:0000256" key="4">
    <source>
        <dbReference type="ARBA" id="ARBA00022448"/>
    </source>
</evidence>
<evidence type="ECO:0000256" key="11">
    <source>
        <dbReference type="ARBA" id="ARBA00023157"/>
    </source>
</evidence>
<feature type="compositionally biased region" description="Polar residues" evidence="19">
    <location>
        <begin position="12"/>
        <end position="26"/>
    </location>
</feature>
<keyword evidence="4" id="KW-0813">Transport</keyword>
<evidence type="ECO:0000256" key="14">
    <source>
        <dbReference type="ARBA" id="ARBA00029612"/>
    </source>
</evidence>
<dbReference type="GO" id="GO:0031982">
    <property type="term" value="C:vesicle"/>
    <property type="evidence" value="ECO:0007669"/>
    <property type="project" value="TreeGrafter"/>
</dbReference>
<evidence type="ECO:0000256" key="10">
    <source>
        <dbReference type="ARBA" id="ARBA00023136"/>
    </source>
</evidence>
<keyword evidence="10 20" id="KW-0472">Membrane</keyword>
<evidence type="ECO:0000256" key="9">
    <source>
        <dbReference type="ARBA" id="ARBA00023065"/>
    </source>
</evidence>
<reference evidence="21" key="1">
    <citation type="submission" date="2025-08" db="UniProtKB">
        <authorList>
            <consortium name="Ensembl"/>
        </authorList>
    </citation>
    <scope>IDENTIFICATION</scope>
</reference>
<comment type="similarity">
    <text evidence="2">Belongs to the SLC34A transporter family.</text>
</comment>
<dbReference type="GO" id="GO:0044341">
    <property type="term" value="P:sodium-dependent phosphate transport"/>
    <property type="evidence" value="ECO:0007669"/>
    <property type="project" value="InterPro"/>
</dbReference>
<name>A0A8C4JCN5_DRONO</name>
<feature type="transmembrane region" description="Helical" evidence="20">
    <location>
        <begin position="178"/>
        <end position="199"/>
    </location>
</feature>
<evidence type="ECO:0000256" key="5">
    <source>
        <dbReference type="ARBA" id="ARBA00022475"/>
    </source>
</evidence>
<proteinExistence type="inferred from homology"/>
<evidence type="ECO:0000313" key="22">
    <source>
        <dbReference type="Proteomes" id="UP000694423"/>
    </source>
</evidence>
<evidence type="ECO:0000256" key="8">
    <source>
        <dbReference type="ARBA" id="ARBA00022989"/>
    </source>
</evidence>
<keyword evidence="11" id="KW-1015">Disulfide bond</keyword>
<keyword evidence="22" id="KW-1185">Reference proteome</keyword>
<evidence type="ECO:0000256" key="13">
    <source>
        <dbReference type="ARBA" id="ARBA00023201"/>
    </source>
</evidence>
<gene>
    <name evidence="21" type="primary">SLC34A2</name>
</gene>
<feature type="transmembrane region" description="Helical" evidence="20">
    <location>
        <begin position="401"/>
        <end position="418"/>
    </location>
</feature>
<feature type="transmembrane region" description="Helical" evidence="20">
    <location>
        <begin position="220"/>
        <end position="240"/>
    </location>
</feature>
<reference evidence="21" key="2">
    <citation type="submission" date="2025-09" db="UniProtKB">
        <authorList>
            <consortium name="Ensembl"/>
        </authorList>
    </citation>
    <scope>IDENTIFICATION</scope>
</reference>
<accession>A0A8C4JCN5</accession>
<evidence type="ECO:0000256" key="18">
    <source>
        <dbReference type="ARBA" id="ARBA00034091"/>
    </source>
</evidence>
<evidence type="ECO:0000256" key="6">
    <source>
        <dbReference type="ARBA" id="ARBA00022692"/>
    </source>
</evidence>
<feature type="transmembrane region" description="Helical" evidence="20">
    <location>
        <begin position="373"/>
        <end position="395"/>
    </location>
</feature>
<comment type="catalytic activity">
    <reaction evidence="17">
        <text>3 Na(+)(out) + phosphate(out) = 3 Na(+)(in) + phosphate(in)</text>
        <dbReference type="Rhea" id="RHEA:71255"/>
        <dbReference type="ChEBI" id="CHEBI:29101"/>
        <dbReference type="ChEBI" id="CHEBI:43474"/>
    </reaction>
    <physiologicalReaction direction="left-to-right" evidence="17">
        <dbReference type="Rhea" id="RHEA:71256"/>
    </physiologicalReaction>
</comment>
<evidence type="ECO:0000256" key="20">
    <source>
        <dbReference type="SAM" id="Phobius"/>
    </source>
</evidence>
<feature type="transmembrane region" description="Helical" evidence="20">
    <location>
        <begin position="92"/>
        <end position="116"/>
    </location>
</feature>
<protein>
    <recommendedName>
        <fullName evidence="3">Sodium-dependent phosphate transport protein 2B</fullName>
    </recommendedName>
    <alternativeName>
        <fullName evidence="16">Na(+)-dependent phosphate cotransporter 2B</fullName>
    </alternativeName>
    <alternativeName>
        <fullName evidence="14">Sodium/phosphate cotransporter 2B</fullName>
    </alternativeName>
    <alternativeName>
        <fullName evidence="15">Solute carrier family 34 member 2</fullName>
    </alternativeName>
</protein>
<dbReference type="GO" id="GO:0005436">
    <property type="term" value="F:sodium:phosphate symporter activity"/>
    <property type="evidence" value="ECO:0007669"/>
    <property type="project" value="InterPro"/>
</dbReference>
<evidence type="ECO:0000256" key="2">
    <source>
        <dbReference type="ARBA" id="ARBA00005808"/>
    </source>
</evidence>
<comment type="subcellular location">
    <subcellularLocation>
        <location evidence="1">Apical cell membrane</location>
        <topology evidence="1">Multi-pass membrane protein</topology>
    </subcellularLocation>
</comment>
<dbReference type="GO" id="GO:0005903">
    <property type="term" value="C:brush border"/>
    <property type="evidence" value="ECO:0007669"/>
    <property type="project" value="TreeGrafter"/>
</dbReference>
<dbReference type="PANTHER" id="PTHR10010">
    <property type="entry name" value="SOLUTE CARRIER FAMILY 34 SODIUM PHOSPHATE , MEMBER 2-RELATED"/>
    <property type="match status" value="1"/>
</dbReference>
<feature type="transmembrane region" description="Helical" evidence="20">
    <location>
        <begin position="520"/>
        <end position="541"/>
    </location>
</feature>
<dbReference type="GO" id="GO:0016324">
    <property type="term" value="C:apical plasma membrane"/>
    <property type="evidence" value="ECO:0007669"/>
    <property type="project" value="UniProtKB-SubCell"/>
</dbReference>
<feature type="transmembrane region" description="Helical" evidence="20">
    <location>
        <begin position="328"/>
        <end position="353"/>
    </location>
</feature>
<sequence length="643" mass="70285">MAPWPEVEKPETNNYIGDSSKQNQNMPGKEGENHKGNVASLGNKGEIQPAFSTIALIDETRPEEDDPWALPELQDTGVKWSELDRKGKIIRVLYGIGKFIILLGLLYLFVCSLDVLSSAFQLVGGKAAGDIFQDDSVLSNPVAGLVIGVLVTVMVQSSSTSSSIVVSMVSSTLLTVQSAIPIIMGANIGTSVTNTIVALMQAGDRNEFRRAFAGATIHDFFNWLAVFALLPIEVISGYLYHLTNVIVESFHLESGDDAPELLKVITDPFTKLIIETLQNVTIPPSENCTSPELCWTEGNWTWTLKNVSETEYISKCRHLFAEANLPDLAIGLILLALSLLVLCSCLVMIVKLLNSVLKGQVASVIKKTINTDFPFPFTWLAGYLAMLAGAGMTFIVQSSSVFTSAITPLVGIGVISIERSYPLTLGANIGTTTTAILAALASPGSTLKYSLQIALCHFFFNVSGIILFYPLPFTRLPIRMSKSLGTVTAKYRWFAIFYLLICFFLLPLFIFGLSLAGWPVLLGVCLPLLALCIAVIVINVMQSRKPHSLPEKLQNWDFLPIWLHSLEPWDNMIMSMLSFCGKHCCGFCKCCKVNAEQEGAKDKQLKTMEVYENTIAMADEERGARRAPPVACVEKTGTNNTAL</sequence>
<keyword evidence="7" id="KW-0769">Symport</keyword>
<dbReference type="NCBIfam" id="NF037997">
    <property type="entry name" value="Na_Pi_symport"/>
    <property type="match status" value="1"/>
</dbReference>
<dbReference type="Proteomes" id="UP000694423">
    <property type="component" value="Unplaced"/>
</dbReference>
<dbReference type="NCBIfam" id="TIGR01013">
    <property type="entry name" value="2a58"/>
    <property type="match status" value="1"/>
</dbReference>
<evidence type="ECO:0000256" key="19">
    <source>
        <dbReference type="SAM" id="MobiDB-lite"/>
    </source>
</evidence>
<evidence type="ECO:0000256" key="12">
    <source>
        <dbReference type="ARBA" id="ARBA00023180"/>
    </source>
</evidence>
<keyword evidence="13" id="KW-0739">Sodium transport</keyword>
<comment type="function">
    <text evidence="18">Involved in actively transporting phosphate into cells via Na(+) cotransport.</text>
</comment>
<feature type="transmembrane region" description="Helical" evidence="20">
    <location>
        <begin position="491"/>
        <end position="514"/>
    </location>
</feature>
<evidence type="ECO:0000256" key="7">
    <source>
        <dbReference type="ARBA" id="ARBA00022847"/>
    </source>
</evidence>
<dbReference type="Ensembl" id="ENSDNVT00000007941.1">
    <property type="protein sequence ID" value="ENSDNVP00000006586.1"/>
    <property type="gene ID" value="ENSDNVG00000004709.1"/>
</dbReference>
<dbReference type="GO" id="GO:0030643">
    <property type="term" value="P:intracellular phosphate ion homeostasis"/>
    <property type="evidence" value="ECO:0007669"/>
    <property type="project" value="TreeGrafter"/>
</dbReference>
<evidence type="ECO:0000313" key="21">
    <source>
        <dbReference type="Ensembl" id="ENSDNVP00000006586.1"/>
    </source>
</evidence>
<keyword evidence="6 20" id="KW-0812">Transmembrane</keyword>
<feature type="transmembrane region" description="Helical" evidence="20">
    <location>
        <begin position="449"/>
        <end position="471"/>
    </location>
</feature>
<evidence type="ECO:0000256" key="17">
    <source>
        <dbReference type="ARBA" id="ARBA00034042"/>
    </source>
</evidence>